<dbReference type="PROSITE" id="PS50943">
    <property type="entry name" value="HTH_CROC1"/>
    <property type="match status" value="1"/>
</dbReference>
<sequence length="403" mass="45021">MPELTLGDRIGQIRRRRSMTQEELAERAGISADVIRKLEQNRRTTAAIRTLHAIARALEVETSELLKQGVDLDNEDNGDAARLLELRRILTPSLAEIQSAEEPPTNDKLRADVLAATRAYQNARYRNALGHIAVLLSGAEAAASARADDYETRRIVTYAYITAARTLIQLRREDLGYEAVRRSLTFAEKAGDEVLYATCGDAMNWILIRQARFYEAEQTATKLASVIEPRISSRDGARFGTWGRLQIQASTAAARNNRPTQAAEYLSLARTAAARVDGGQMSLEPYQQMFSQDIVSAIEVESALVAGEPDRALGLVESLQIQRWEWGSTWERHLLTVAEAQVANKNYADANQTIMEVREQSSEWLVNQRLARRLVRDLLDSRGVRWARNTGLADLASEMKIAV</sequence>
<evidence type="ECO:0000313" key="4">
    <source>
        <dbReference type="Proteomes" id="UP000604475"/>
    </source>
</evidence>
<dbReference type="GO" id="GO:0003700">
    <property type="term" value="F:DNA-binding transcription factor activity"/>
    <property type="evidence" value="ECO:0007669"/>
    <property type="project" value="TreeGrafter"/>
</dbReference>
<feature type="domain" description="HTH cro/C1-type" evidence="2">
    <location>
        <begin position="10"/>
        <end position="65"/>
    </location>
</feature>
<name>A0A937UM08_9ACTN</name>
<reference evidence="3" key="1">
    <citation type="submission" date="2020-12" db="EMBL/GenBank/DDBJ databases">
        <title>Genomic characterization of non-nitrogen-fixing Frankia strains.</title>
        <authorList>
            <person name="Carlos-Shanley C."/>
            <person name="Guerra T."/>
            <person name="Hahn D."/>
        </authorList>
    </citation>
    <scope>NUCLEOTIDE SEQUENCE</scope>
    <source>
        <strain evidence="3">CN6</strain>
    </source>
</reference>
<dbReference type="RefSeq" id="WP_203031680.1">
    <property type="nucleotide sequence ID" value="NZ_JAEACQ010000143.1"/>
</dbReference>
<keyword evidence="1" id="KW-0238">DNA-binding</keyword>
<proteinExistence type="predicted"/>
<evidence type="ECO:0000313" key="3">
    <source>
        <dbReference type="EMBL" id="MBL7626578.1"/>
    </source>
</evidence>
<gene>
    <name evidence="3" type="ORF">I7412_05215</name>
</gene>
<dbReference type="PANTHER" id="PTHR46797:SF1">
    <property type="entry name" value="METHYLPHOSPHONATE SYNTHASE"/>
    <property type="match status" value="1"/>
</dbReference>
<dbReference type="Pfam" id="PF01381">
    <property type="entry name" value="HTH_3"/>
    <property type="match status" value="1"/>
</dbReference>
<comment type="caution">
    <text evidence="3">The sequence shown here is derived from an EMBL/GenBank/DDBJ whole genome shotgun (WGS) entry which is preliminary data.</text>
</comment>
<dbReference type="EMBL" id="JAEACQ010000143">
    <property type="protein sequence ID" value="MBL7626578.1"/>
    <property type="molecule type" value="Genomic_DNA"/>
</dbReference>
<evidence type="ECO:0000259" key="2">
    <source>
        <dbReference type="PROSITE" id="PS50943"/>
    </source>
</evidence>
<dbReference type="AlphaFoldDB" id="A0A937UM08"/>
<organism evidence="3 4">
    <name type="scientific">Frankia nepalensis</name>
    <dbReference type="NCBI Taxonomy" id="1836974"/>
    <lineage>
        <taxon>Bacteria</taxon>
        <taxon>Bacillati</taxon>
        <taxon>Actinomycetota</taxon>
        <taxon>Actinomycetes</taxon>
        <taxon>Frankiales</taxon>
        <taxon>Frankiaceae</taxon>
        <taxon>Frankia</taxon>
    </lineage>
</organism>
<dbReference type="GO" id="GO:0003677">
    <property type="term" value="F:DNA binding"/>
    <property type="evidence" value="ECO:0007669"/>
    <property type="project" value="UniProtKB-KW"/>
</dbReference>
<protein>
    <submittedName>
        <fullName evidence="3">Helix-turn-helix transcriptional regulator</fullName>
    </submittedName>
</protein>
<dbReference type="InterPro" id="IPR010982">
    <property type="entry name" value="Lambda_DNA-bd_dom_sf"/>
</dbReference>
<dbReference type="SUPFAM" id="SSF47413">
    <property type="entry name" value="lambda repressor-like DNA-binding domains"/>
    <property type="match status" value="1"/>
</dbReference>
<dbReference type="InterPro" id="IPR050807">
    <property type="entry name" value="TransReg_Diox_bact_type"/>
</dbReference>
<dbReference type="PANTHER" id="PTHR46797">
    <property type="entry name" value="HTH-TYPE TRANSCRIPTIONAL REGULATOR"/>
    <property type="match status" value="1"/>
</dbReference>
<evidence type="ECO:0000256" key="1">
    <source>
        <dbReference type="ARBA" id="ARBA00023125"/>
    </source>
</evidence>
<dbReference type="Gene3D" id="1.10.260.40">
    <property type="entry name" value="lambda repressor-like DNA-binding domains"/>
    <property type="match status" value="1"/>
</dbReference>
<accession>A0A937UM08</accession>
<dbReference type="CDD" id="cd00093">
    <property type="entry name" value="HTH_XRE"/>
    <property type="match status" value="1"/>
</dbReference>
<keyword evidence="4" id="KW-1185">Reference proteome</keyword>
<dbReference type="SMART" id="SM00530">
    <property type="entry name" value="HTH_XRE"/>
    <property type="match status" value="1"/>
</dbReference>
<dbReference type="GO" id="GO:0005829">
    <property type="term" value="C:cytosol"/>
    <property type="evidence" value="ECO:0007669"/>
    <property type="project" value="TreeGrafter"/>
</dbReference>
<dbReference type="Proteomes" id="UP000604475">
    <property type="component" value="Unassembled WGS sequence"/>
</dbReference>
<dbReference type="InterPro" id="IPR001387">
    <property type="entry name" value="Cro/C1-type_HTH"/>
</dbReference>